<evidence type="ECO:0000313" key="8">
    <source>
        <dbReference type="Proteomes" id="UP001222603"/>
    </source>
</evidence>
<dbReference type="AlphaFoldDB" id="A0AAW6H705"/>
<dbReference type="PANTHER" id="PTHR36447">
    <property type="entry name" value="BETA-GALACTOSIDASE GANA"/>
    <property type="match status" value="1"/>
</dbReference>
<dbReference type="InterPro" id="IPR003476">
    <property type="entry name" value="Glyco_hydro_42"/>
</dbReference>
<feature type="non-terminal residue" evidence="7">
    <location>
        <position position="286"/>
    </location>
</feature>
<keyword evidence="5" id="KW-0732">Signal</keyword>
<feature type="domain" description="Glycoside hydrolase family 42 N-terminal" evidence="6">
    <location>
        <begin position="34"/>
        <end position="282"/>
    </location>
</feature>
<organism evidence="7 8">
    <name type="scientific">Bacteroides uniformis</name>
    <dbReference type="NCBI Taxonomy" id="820"/>
    <lineage>
        <taxon>Bacteria</taxon>
        <taxon>Pseudomonadati</taxon>
        <taxon>Bacteroidota</taxon>
        <taxon>Bacteroidia</taxon>
        <taxon>Bacteroidales</taxon>
        <taxon>Bacteroidaceae</taxon>
        <taxon>Bacteroides</taxon>
    </lineage>
</organism>
<sequence>MKNKNYFILLVLFLSALQIKAQYSFDNVLYGAAYYHEYMPYERLDEDIRLMKRAGLTVVRVGESAWGVFEPQDGTFEFEWMDRILDKMHAAGIKVILGTPTYSIPAWLAYKHPEVLAEHAKGNKAYYGIRQNMDFTNPTYQFYCERIIRKMLERYAQHPAVIGYQVDNETEARGVNNRDYFFGFRNYIKQKFNNDLNLLAKEWGMNYWGMNINTWEEFYPRDGVTSPSYKNEWERYNRKEVADFLNWQCDLVNEYKRKDQFVTHCFMPDFHNIDQVESFRQMQYPA</sequence>
<dbReference type="EMBL" id="JAQNSI010000638">
    <property type="protein sequence ID" value="MDC1903463.1"/>
    <property type="molecule type" value="Genomic_DNA"/>
</dbReference>
<dbReference type="RefSeq" id="WP_272202254.1">
    <property type="nucleotide sequence ID" value="NZ_JAQNSI010000638.1"/>
</dbReference>
<comment type="caution">
    <text evidence="7">The sequence shown here is derived from an EMBL/GenBank/DDBJ whole genome shotgun (WGS) entry which is preliminary data.</text>
</comment>
<evidence type="ECO:0000256" key="2">
    <source>
        <dbReference type="ARBA" id="ARBA00022801"/>
    </source>
</evidence>
<dbReference type="InterPro" id="IPR017853">
    <property type="entry name" value="GH"/>
</dbReference>
<keyword evidence="4 7" id="KW-0326">Glycosidase</keyword>
<dbReference type="GO" id="GO:0005975">
    <property type="term" value="P:carbohydrate metabolic process"/>
    <property type="evidence" value="ECO:0007669"/>
    <property type="project" value="InterPro"/>
</dbReference>
<protein>
    <submittedName>
        <fullName evidence="7">Beta-galactosidase</fullName>
        <ecNumber evidence="7">3.2.1.23</ecNumber>
    </submittedName>
</protein>
<dbReference type="GO" id="GO:0004565">
    <property type="term" value="F:beta-galactosidase activity"/>
    <property type="evidence" value="ECO:0007669"/>
    <property type="project" value="UniProtKB-EC"/>
</dbReference>
<evidence type="ECO:0000256" key="4">
    <source>
        <dbReference type="ARBA" id="ARBA00023295"/>
    </source>
</evidence>
<gene>
    <name evidence="7" type="ORF">POZ10_22910</name>
</gene>
<evidence type="ECO:0000256" key="3">
    <source>
        <dbReference type="ARBA" id="ARBA00022833"/>
    </source>
</evidence>
<dbReference type="Gene3D" id="3.20.20.80">
    <property type="entry name" value="Glycosidases"/>
    <property type="match status" value="1"/>
</dbReference>
<proteinExistence type="predicted"/>
<dbReference type="GO" id="GO:0009341">
    <property type="term" value="C:beta-galactosidase complex"/>
    <property type="evidence" value="ECO:0007669"/>
    <property type="project" value="InterPro"/>
</dbReference>
<accession>A0AAW6H705</accession>
<evidence type="ECO:0000313" key="7">
    <source>
        <dbReference type="EMBL" id="MDC1903463.1"/>
    </source>
</evidence>
<keyword evidence="2 7" id="KW-0378">Hydrolase</keyword>
<evidence type="ECO:0000256" key="5">
    <source>
        <dbReference type="SAM" id="SignalP"/>
    </source>
</evidence>
<dbReference type="GO" id="GO:0046872">
    <property type="term" value="F:metal ion binding"/>
    <property type="evidence" value="ECO:0007669"/>
    <property type="project" value="UniProtKB-KW"/>
</dbReference>
<evidence type="ECO:0000259" key="6">
    <source>
        <dbReference type="Pfam" id="PF02449"/>
    </source>
</evidence>
<dbReference type="EC" id="3.2.1.23" evidence="7"/>
<dbReference type="Proteomes" id="UP001222603">
    <property type="component" value="Unassembled WGS sequence"/>
</dbReference>
<feature type="chain" id="PRO_5043711785" evidence="5">
    <location>
        <begin position="22"/>
        <end position="286"/>
    </location>
</feature>
<feature type="signal peptide" evidence="5">
    <location>
        <begin position="1"/>
        <end position="21"/>
    </location>
</feature>
<dbReference type="InterPro" id="IPR013529">
    <property type="entry name" value="Glyco_hydro_42_N"/>
</dbReference>
<keyword evidence="1" id="KW-0479">Metal-binding</keyword>
<keyword evidence="3" id="KW-0862">Zinc</keyword>
<dbReference type="PANTHER" id="PTHR36447:SF2">
    <property type="entry name" value="BETA-GALACTOSIDASE YESZ"/>
    <property type="match status" value="1"/>
</dbReference>
<name>A0AAW6H705_BACUN</name>
<evidence type="ECO:0000256" key="1">
    <source>
        <dbReference type="ARBA" id="ARBA00022723"/>
    </source>
</evidence>
<dbReference type="SUPFAM" id="SSF51445">
    <property type="entry name" value="(Trans)glycosidases"/>
    <property type="match status" value="1"/>
</dbReference>
<dbReference type="Pfam" id="PF02449">
    <property type="entry name" value="Glyco_hydro_42"/>
    <property type="match status" value="1"/>
</dbReference>
<reference evidence="7" key="1">
    <citation type="submission" date="2022-10" db="EMBL/GenBank/DDBJ databases">
        <title>Human gut microbiome strain richness.</title>
        <authorList>
            <person name="Chen-Liaw A."/>
        </authorList>
    </citation>
    <scope>NUCLEOTIDE SEQUENCE</scope>
    <source>
        <strain evidence="7">1001713st1_F9_1001713B170221_170320</strain>
    </source>
</reference>